<comment type="caution">
    <text evidence="1">The sequence shown here is derived from an EMBL/GenBank/DDBJ whole genome shotgun (WGS) entry which is preliminary data.</text>
</comment>
<organism evidence="1 2">
    <name type="scientific">Cryptolaemus montrouzieri</name>
    <dbReference type="NCBI Taxonomy" id="559131"/>
    <lineage>
        <taxon>Eukaryota</taxon>
        <taxon>Metazoa</taxon>
        <taxon>Ecdysozoa</taxon>
        <taxon>Arthropoda</taxon>
        <taxon>Hexapoda</taxon>
        <taxon>Insecta</taxon>
        <taxon>Pterygota</taxon>
        <taxon>Neoptera</taxon>
        <taxon>Endopterygota</taxon>
        <taxon>Coleoptera</taxon>
        <taxon>Polyphaga</taxon>
        <taxon>Cucujiformia</taxon>
        <taxon>Coccinelloidea</taxon>
        <taxon>Coccinellidae</taxon>
        <taxon>Scymninae</taxon>
        <taxon>Scymnini</taxon>
        <taxon>Cryptolaemus</taxon>
    </lineage>
</organism>
<accession>A0ABD2NX45</accession>
<gene>
    <name evidence="1" type="ORF">HHI36_006425</name>
</gene>
<sequence>MKVDFLTLKTSRRQVKKINVPAGKGISSKDMGPSVSEQQVAMDVISEDEDDETHEIEIESVEEAVEMYDEHIFFQNQSDSSNSIDSIEVDNYVLVKFCCRKSNINRYYVDCVSEVMIEKEYFSIEFFEKTEKMGDYFTHPTVKDESIVEQDQLVRVLKNVIDLRRQRFNSILSTLKNIKVE</sequence>
<proteinExistence type="predicted"/>
<dbReference type="Proteomes" id="UP001516400">
    <property type="component" value="Unassembled WGS sequence"/>
</dbReference>
<evidence type="ECO:0000313" key="1">
    <source>
        <dbReference type="EMBL" id="KAL3283276.1"/>
    </source>
</evidence>
<keyword evidence="2" id="KW-1185">Reference proteome</keyword>
<name>A0ABD2NX45_9CUCU</name>
<dbReference type="EMBL" id="JABFTP020000144">
    <property type="protein sequence ID" value="KAL3283276.1"/>
    <property type="molecule type" value="Genomic_DNA"/>
</dbReference>
<evidence type="ECO:0000313" key="2">
    <source>
        <dbReference type="Proteomes" id="UP001516400"/>
    </source>
</evidence>
<protein>
    <submittedName>
        <fullName evidence="1">Uncharacterized protein</fullName>
    </submittedName>
</protein>
<dbReference type="AlphaFoldDB" id="A0ABD2NX45"/>
<reference evidence="1 2" key="1">
    <citation type="journal article" date="2021" name="BMC Biol.">
        <title>Horizontally acquired antibacterial genes associated with adaptive radiation of ladybird beetles.</title>
        <authorList>
            <person name="Li H.S."/>
            <person name="Tang X.F."/>
            <person name="Huang Y.H."/>
            <person name="Xu Z.Y."/>
            <person name="Chen M.L."/>
            <person name="Du X.Y."/>
            <person name="Qiu B.Y."/>
            <person name="Chen P.T."/>
            <person name="Zhang W."/>
            <person name="Slipinski A."/>
            <person name="Escalona H.E."/>
            <person name="Waterhouse R.M."/>
            <person name="Zwick A."/>
            <person name="Pang H."/>
        </authorList>
    </citation>
    <scope>NUCLEOTIDE SEQUENCE [LARGE SCALE GENOMIC DNA]</scope>
    <source>
        <strain evidence="1">SYSU2018</strain>
    </source>
</reference>